<dbReference type="AlphaFoldDB" id="A0A9P4U6K8"/>
<feature type="compositionally biased region" description="Basic and acidic residues" evidence="2">
    <location>
        <begin position="498"/>
        <end position="514"/>
    </location>
</feature>
<gene>
    <name evidence="3" type="ORF">P171DRAFT_436780</name>
</gene>
<evidence type="ECO:0000256" key="2">
    <source>
        <dbReference type="SAM" id="MobiDB-lite"/>
    </source>
</evidence>
<feature type="compositionally biased region" description="Low complexity" evidence="2">
    <location>
        <begin position="119"/>
        <end position="134"/>
    </location>
</feature>
<dbReference type="OrthoDB" id="5342758at2759"/>
<feature type="coiled-coil region" evidence="1">
    <location>
        <begin position="218"/>
        <end position="252"/>
    </location>
</feature>
<dbReference type="Proteomes" id="UP000799764">
    <property type="component" value="Unassembled WGS sequence"/>
</dbReference>
<comment type="caution">
    <text evidence="3">The sequence shown here is derived from an EMBL/GenBank/DDBJ whole genome shotgun (WGS) entry which is preliminary data.</text>
</comment>
<keyword evidence="4" id="KW-1185">Reference proteome</keyword>
<evidence type="ECO:0008006" key="5">
    <source>
        <dbReference type="Google" id="ProtNLM"/>
    </source>
</evidence>
<sequence length="540" mass="59723">MSLLNSVLGTISPSRFRDSFEDPRAPDHELPLYRSPPSSRSPSQAPRIPPSIASTVLWSVPPTHFKPAARVPDDLLALQRRARHLEQRLQDLLDAQADGLMSGLAGKDSNIPDDLVSNGSTTPTVSSVRSSSRSGDGDDTSHSLPRKKKVGLTAARKGIYKRIQQLASVKAEELNYLDQDLHDLHGIVGQTDTWTKKRAQLEQKIRDIEQGGSSASRTQALHTEASNLEREIRQKEEELAALKARHRSVLSELENGENAVEAKLSSYQASLAILDKNVASFLARPPDTSHVSLSPSSYLSLPPRRRSLDMAHEYWTEEHSRLVDKCEEVDIERAALDEGAVLWNDVVKRITSFETALKDMIQPSLRAPAPSKMISKMDATIAYLEEKVDFVKSRDWNLLFLAIGAELEAFKQGRDVLEEVLGVKKSRKGKERAVESLVDVGVEGTFASDGEGQEEVSRSAIRIPKSPSRPAASPPKPQPSFFDTDNEDPDPELMVSHQDTDTDSIDREKEEADRRARIRKRLEAIGFADDSKASAASHDA</sequence>
<feature type="compositionally biased region" description="Low complexity" evidence="2">
    <location>
        <begin position="35"/>
        <end position="48"/>
    </location>
</feature>
<keyword evidence="1" id="KW-0175">Coiled coil</keyword>
<protein>
    <recommendedName>
        <fullName evidence="5">Autophagy-related protein 28</fullName>
    </recommendedName>
</protein>
<feature type="region of interest" description="Disordered" evidence="2">
    <location>
        <begin position="445"/>
        <end position="514"/>
    </location>
</feature>
<dbReference type="EMBL" id="MU001511">
    <property type="protein sequence ID" value="KAF2438891.1"/>
    <property type="molecule type" value="Genomic_DNA"/>
</dbReference>
<feature type="region of interest" description="Disordered" evidence="2">
    <location>
        <begin position="14"/>
        <end position="48"/>
    </location>
</feature>
<feature type="region of interest" description="Disordered" evidence="2">
    <location>
        <begin position="104"/>
        <end position="150"/>
    </location>
</feature>
<accession>A0A9P4U6K8</accession>
<reference evidence="3" key="1">
    <citation type="journal article" date="2020" name="Stud. Mycol.">
        <title>101 Dothideomycetes genomes: a test case for predicting lifestyles and emergence of pathogens.</title>
        <authorList>
            <person name="Haridas S."/>
            <person name="Albert R."/>
            <person name="Binder M."/>
            <person name="Bloem J."/>
            <person name="Labutti K."/>
            <person name="Salamov A."/>
            <person name="Andreopoulos B."/>
            <person name="Baker S."/>
            <person name="Barry K."/>
            <person name="Bills G."/>
            <person name="Bluhm B."/>
            <person name="Cannon C."/>
            <person name="Castanera R."/>
            <person name="Culley D."/>
            <person name="Daum C."/>
            <person name="Ezra D."/>
            <person name="Gonzalez J."/>
            <person name="Henrissat B."/>
            <person name="Kuo A."/>
            <person name="Liang C."/>
            <person name="Lipzen A."/>
            <person name="Lutzoni F."/>
            <person name="Magnuson J."/>
            <person name="Mondo S."/>
            <person name="Nolan M."/>
            <person name="Ohm R."/>
            <person name="Pangilinan J."/>
            <person name="Park H.-J."/>
            <person name="Ramirez L."/>
            <person name="Alfaro M."/>
            <person name="Sun H."/>
            <person name="Tritt A."/>
            <person name="Yoshinaga Y."/>
            <person name="Zwiers L.-H."/>
            <person name="Turgeon B."/>
            <person name="Goodwin S."/>
            <person name="Spatafora J."/>
            <person name="Crous P."/>
            <person name="Grigoriev I."/>
        </authorList>
    </citation>
    <scope>NUCLEOTIDE SEQUENCE</scope>
    <source>
        <strain evidence="3">CBS 690.94</strain>
    </source>
</reference>
<evidence type="ECO:0000256" key="1">
    <source>
        <dbReference type="SAM" id="Coils"/>
    </source>
</evidence>
<evidence type="ECO:0000313" key="4">
    <source>
        <dbReference type="Proteomes" id="UP000799764"/>
    </source>
</evidence>
<name>A0A9P4U6K8_9PLEO</name>
<proteinExistence type="predicted"/>
<organism evidence="3 4">
    <name type="scientific">Karstenula rhodostoma CBS 690.94</name>
    <dbReference type="NCBI Taxonomy" id="1392251"/>
    <lineage>
        <taxon>Eukaryota</taxon>
        <taxon>Fungi</taxon>
        <taxon>Dikarya</taxon>
        <taxon>Ascomycota</taxon>
        <taxon>Pezizomycotina</taxon>
        <taxon>Dothideomycetes</taxon>
        <taxon>Pleosporomycetidae</taxon>
        <taxon>Pleosporales</taxon>
        <taxon>Massarineae</taxon>
        <taxon>Didymosphaeriaceae</taxon>
        <taxon>Karstenula</taxon>
    </lineage>
</organism>
<feature type="compositionally biased region" description="Basic and acidic residues" evidence="2">
    <location>
        <begin position="15"/>
        <end position="31"/>
    </location>
</feature>
<evidence type="ECO:0000313" key="3">
    <source>
        <dbReference type="EMBL" id="KAF2438891.1"/>
    </source>
</evidence>